<evidence type="ECO:0000256" key="1">
    <source>
        <dbReference type="SAM" id="Coils"/>
    </source>
</evidence>
<evidence type="ECO:0000313" key="3">
    <source>
        <dbReference type="Proteomes" id="UP000199473"/>
    </source>
</evidence>
<proteinExistence type="predicted"/>
<dbReference type="EMBL" id="FOSQ01000009">
    <property type="protein sequence ID" value="SFK87234.1"/>
    <property type="molecule type" value="Genomic_DNA"/>
</dbReference>
<sequence length="147" mass="16427">MVNLVSLDRGTNSCFPGGAETGGGLEDVSDEYGAPERREGILAAIGRGLRSAVLPVFFIAACGYFVWHAVHGERGLIASEQRLQLLADARQDLDRARAELESWERRVQGMRGDRLDRDQLDERARQLLNFVGKEELVIPYGPDRRLF</sequence>
<dbReference type="GO" id="GO:0051301">
    <property type="term" value="P:cell division"/>
    <property type="evidence" value="ECO:0007669"/>
    <property type="project" value="UniProtKB-KW"/>
</dbReference>
<gene>
    <name evidence="2" type="ORF">SAMN02745775_10970</name>
</gene>
<keyword evidence="2" id="KW-0131">Cell cycle</keyword>
<feature type="coiled-coil region" evidence="1">
    <location>
        <begin position="86"/>
        <end position="113"/>
    </location>
</feature>
<evidence type="ECO:0000313" key="2">
    <source>
        <dbReference type="EMBL" id="SFK87234.1"/>
    </source>
</evidence>
<accession>A0A1I4D0S3</accession>
<keyword evidence="3" id="KW-1185">Reference proteome</keyword>
<name>A0A1I4D0S3_9PROT</name>
<dbReference type="Proteomes" id="UP000199473">
    <property type="component" value="Unassembled WGS sequence"/>
</dbReference>
<dbReference type="AlphaFoldDB" id="A0A1I4D0S3"/>
<keyword evidence="2" id="KW-0132">Cell division</keyword>
<organism evidence="2 3">
    <name type="scientific">Falsiroseomonas stagni DSM 19981</name>
    <dbReference type="NCBI Taxonomy" id="1123062"/>
    <lineage>
        <taxon>Bacteria</taxon>
        <taxon>Pseudomonadati</taxon>
        <taxon>Pseudomonadota</taxon>
        <taxon>Alphaproteobacteria</taxon>
        <taxon>Acetobacterales</taxon>
        <taxon>Roseomonadaceae</taxon>
        <taxon>Falsiroseomonas</taxon>
    </lineage>
</organism>
<dbReference type="STRING" id="1123062.SAMN02745775_10970"/>
<dbReference type="InterPro" id="IPR007060">
    <property type="entry name" value="FtsL/DivIC"/>
</dbReference>
<reference evidence="2 3" key="1">
    <citation type="submission" date="2016-10" db="EMBL/GenBank/DDBJ databases">
        <authorList>
            <person name="de Groot N.N."/>
        </authorList>
    </citation>
    <scope>NUCLEOTIDE SEQUENCE [LARGE SCALE GENOMIC DNA]</scope>
    <source>
        <strain evidence="2 3">DSM 19981</strain>
    </source>
</reference>
<keyword evidence="1" id="KW-0175">Coiled coil</keyword>
<protein>
    <submittedName>
        <fullName evidence="2">Cell division protein FtsB</fullName>
    </submittedName>
</protein>
<dbReference type="Pfam" id="PF04977">
    <property type="entry name" value="DivIC"/>
    <property type="match status" value="1"/>
</dbReference>